<keyword evidence="9" id="KW-0175">Coiled coil</keyword>
<dbReference type="GO" id="GO:0008237">
    <property type="term" value="F:metallopeptidase activity"/>
    <property type="evidence" value="ECO:0007669"/>
    <property type="project" value="UniProtKB-KW"/>
</dbReference>
<dbReference type="InterPro" id="IPR036757">
    <property type="entry name" value="TFR-like_dimer_dom_sf"/>
</dbReference>
<evidence type="ECO:0000313" key="13">
    <source>
        <dbReference type="Proteomes" id="UP001054889"/>
    </source>
</evidence>
<protein>
    <recommendedName>
        <fullName evidence="11">Transferrin receptor-like dimerisation domain-containing protein</fullName>
    </recommendedName>
</protein>
<dbReference type="Proteomes" id="UP001054889">
    <property type="component" value="Unassembled WGS sequence"/>
</dbReference>
<evidence type="ECO:0000256" key="6">
    <source>
        <dbReference type="ARBA" id="ARBA00022833"/>
    </source>
</evidence>
<reference evidence="12" key="1">
    <citation type="journal article" date="2018" name="DNA Res.">
        <title>Multiple hybrid de novo genome assembly of finger millet, an orphan allotetraploid crop.</title>
        <authorList>
            <person name="Hatakeyama M."/>
            <person name="Aluri S."/>
            <person name="Balachadran M.T."/>
            <person name="Sivarajan S.R."/>
            <person name="Patrignani A."/>
            <person name="Gruter S."/>
            <person name="Poveda L."/>
            <person name="Shimizu-Inatsugi R."/>
            <person name="Baeten J."/>
            <person name="Francoijs K.J."/>
            <person name="Nataraja K.N."/>
            <person name="Reddy Y.A.N."/>
            <person name="Phadnis S."/>
            <person name="Ravikumar R.L."/>
            <person name="Schlapbach R."/>
            <person name="Sreeman S.M."/>
            <person name="Shimizu K.K."/>
        </authorList>
    </citation>
    <scope>NUCLEOTIDE SEQUENCE</scope>
</reference>
<name>A0AAV5C5J3_ELECO</name>
<feature type="compositionally biased region" description="Basic and acidic residues" evidence="10">
    <location>
        <begin position="151"/>
        <end position="162"/>
    </location>
</feature>
<dbReference type="GO" id="GO:0004180">
    <property type="term" value="F:carboxypeptidase activity"/>
    <property type="evidence" value="ECO:0007669"/>
    <property type="project" value="TreeGrafter"/>
</dbReference>
<feature type="compositionally biased region" description="Polar residues" evidence="10">
    <location>
        <begin position="7"/>
        <end position="17"/>
    </location>
</feature>
<feature type="domain" description="Transferrin receptor-like dimerisation" evidence="11">
    <location>
        <begin position="378"/>
        <end position="478"/>
    </location>
</feature>
<dbReference type="SUPFAM" id="SSF47672">
    <property type="entry name" value="Transferrin receptor-like dimerisation domain"/>
    <property type="match status" value="1"/>
</dbReference>
<dbReference type="Gene3D" id="3.40.630.10">
    <property type="entry name" value="Zn peptidases"/>
    <property type="match status" value="2"/>
</dbReference>
<keyword evidence="7" id="KW-0482">Metalloprotease</keyword>
<feature type="region of interest" description="Disordered" evidence="10">
    <location>
        <begin position="1"/>
        <end position="70"/>
    </location>
</feature>
<reference evidence="12" key="2">
    <citation type="submission" date="2021-12" db="EMBL/GenBank/DDBJ databases">
        <title>Resequencing data analysis of finger millet.</title>
        <authorList>
            <person name="Hatakeyama M."/>
            <person name="Aluri S."/>
            <person name="Balachadran M.T."/>
            <person name="Sivarajan S.R."/>
            <person name="Poveda L."/>
            <person name="Shimizu-Inatsugi R."/>
            <person name="Schlapbach R."/>
            <person name="Sreeman S.M."/>
            <person name="Shimizu K.K."/>
        </authorList>
    </citation>
    <scope>NUCLEOTIDE SEQUENCE</scope>
</reference>
<keyword evidence="3" id="KW-0645">Protease</keyword>
<dbReference type="FunFam" id="1.20.930.40:FF:000001">
    <property type="entry name" value="N-acetylated-alpha-linked acidic dipeptidase 2"/>
    <property type="match status" value="1"/>
</dbReference>
<dbReference type="GO" id="GO:0046872">
    <property type="term" value="F:metal ion binding"/>
    <property type="evidence" value="ECO:0007669"/>
    <property type="project" value="UniProtKB-KW"/>
</dbReference>
<evidence type="ECO:0000259" key="11">
    <source>
        <dbReference type="Pfam" id="PF04253"/>
    </source>
</evidence>
<evidence type="ECO:0000256" key="10">
    <source>
        <dbReference type="SAM" id="MobiDB-lite"/>
    </source>
</evidence>
<evidence type="ECO:0000256" key="4">
    <source>
        <dbReference type="ARBA" id="ARBA00022723"/>
    </source>
</evidence>
<dbReference type="AlphaFoldDB" id="A0AAV5C5J3"/>
<dbReference type="Gene3D" id="1.20.930.40">
    <property type="entry name" value="Transferrin receptor-like, dimerisation domain"/>
    <property type="match status" value="1"/>
</dbReference>
<evidence type="ECO:0000256" key="3">
    <source>
        <dbReference type="ARBA" id="ARBA00022670"/>
    </source>
</evidence>
<feature type="compositionally biased region" description="Gly residues" evidence="10">
    <location>
        <begin position="50"/>
        <end position="67"/>
    </location>
</feature>
<dbReference type="SUPFAM" id="SSF53187">
    <property type="entry name" value="Zn-dependent exopeptidases"/>
    <property type="match status" value="1"/>
</dbReference>
<feature type="region of interest" description="Disordered" evidence="10">
    <location>
        <begin position="115"/>
        <end position="176"/>
    </location>
</feature>
<keyword evidence="13" id="KW-1185">Reference proteome</keyword>
<dbReference type="InterPro" id="IPR007365">
    <property type="entry name" value="TFR-like_dimer_dom"/>
</dbReference>
<evidence type="ECO:0000313" key="12">
    <source>
        <dbReference type="EMBL" id="GJM93189.1"/>
    </source>
</evidence>
<feature type="coiled-coil region" evidence="9">
    <location>
        <begin position="375"/>
        <end position="407"/>
    </location>
</feature>
<keyword evidence="6" id="KW-0862">Zinc</keyword>
<dbReference type="PANTHER" id="PTHR10404">
    <property type="entry name" value="N-ACETYLATED-ALPHA-LINKED ACIDIC DIPEPTIDASE"/>
    <property type="match status" value="1"/>
</dbReference>
<gene>
    <name evidence="12" type="primary">ga09725</name>
    <name evidence="12" type="ORF">PR202_ga09725</name>
</gene>
<evidence type="ECO:0000256" key="8">
    <source>
        <dbReference type="ARBA" id="ARBA00023180"/>
    </source>
</evidence>
<keyword evidence="5" id="KW-0378">Hydrolase</keyword>
<accession>A0AAV5C5J3</accession>
<feature type="compositionally biased region" description="Basic and acidic residues" evidence="10">
    <location>
        <begin position="31"/>
        <end position="49"/>
    </location>
</feature>
<comment type="cofactor">
    <cofactor evidence="1">
        <name>Zn(2+)</name>
        <dbReference type="ChEBI" id="CHEBI:29105"/>
    </cofactor>
</comment>
<organism evidence="12 13">
    <name type="scientific">Eleusine coracana subsp. coracana</name>
    <dbReference type="NCBI Taxonomy" id="191504"/>
    <lineage>
        <taxon>Eukaryota</taxon>
        <taxon>Viridiplantae</taxon>
        <taxon>Streptophyta</taxon>
        <taxon>Embryophyta</taxon>
        <taxon>Tracheophyta</taxon>
        <taxon>Spermatophyta</taxon>
        <taxon>Magnoliopsida</taxon>
        <taxon>Liliopsida</taxon>
        <taxon>Poales</taxon>
        <taxon>Poaceae</taxon>
        <taxon>PACMAD clade</taxon>
        <taxon>Chloridoideae</taxon>
        <taxon>Cynodonteae</taxon>
        <taxon>Eleusininae</taxon>
        <taxon>Eleusine</taxon>
    </lineage>
</organism>
<evidence type="ECO:0000256" key="2">
    <source>
        <dbReference type="ARBA" id="ARBA00005634"/>
    </source>
</evidence>
<comment type="similarity">
    <text evidence="2">Belongs to the peptidase M28 family. M28B subfamily.</text>
</comment>
<evidence type="ECO:0000256" key="5">
    <source>
        <dbReference type="ARBA" id="ARBA00022801"/>
    </source>
</evidence>
<evidence type="ECO:0000256" key="1">
    <source>
        <dbReference type="ARBA" id="ARBA00001947"/>
    </source>
</evidence>
<comment type="caution">
    <text evidence="12">The sequence shown here is derived from an EMBL/GenBank/DDBJ whole genome shotgun (WGS) entry which is preliminary data.</text>
</comment>
<dbReference type="PANTHER" id="PTHR10404:SF45">
    <property type="entry name" value="OS01G0740500 PROTEIN"/>
    <property type="match status" value="1"/>
</dbReference>
<dbReference type="InterPro" id="IPR039373">
    <property type="entry name" value="Peptidase_M28B"/>
</dbReference>
<dbReference type="GO" id="GO:0006508">
    <property type="term" value="P:proteolysis"/>
    <property type="evidence" value="ECO:0007669"/>
    <property type="project" value="UniProtKB-KW"/>
</dbReference>
<sequence>MWGPRICSSSRHPNTIPSAPPRWISDSMAGAREDGSGGGRWRESAKETGGDAGGVDLGAEGVGGEGGAVDLDTRAVEAELDMDGAGGEGGGVDLDVEGIGGEGGSVDLGASAVEAERASGGGRRRGRQRAGGWRRPGDVARGRRRPGVSARGEEEARQRRSAGEAGMSRGEREADVRPCVATGGERYVILGNHRDAWTFGAADPNSGTASMIEHCFIQTGSTEWVEENRDILSSRAVAYLNIDCSVVGPVFRPSASPQLDELFQETIKLVQDPDNSSQTVYDSWVKSNISPMVSFPTLANYVDPFNSVLVLVAFYQGPGYPVYHSLYDDYLWMAKFGDPGFRRHVAAASIWGMMALRLANEEILPFNYMSYVGELEELQRKLLSKKLNKDSLKIRELNDRLMQAERAFTSREGLVSDKWSKHLVFGDSEQNDWDTAAYPGIADAIAKARRSNTSESWKMVQHEIYRVARAVTQAATVLSGSLT</sequence>
<evidence type="ECO:0000256" key="7">
    <source>
        <dbReference type="ARBA" id="ARBA00023049"/>
    </source>
</evidence>
<dbReference type="EMBL" id="BQKI01000004">
    <property type="protein sequence ID" value="GJM93189.1"/>
    <property type="molecule type" value="Genomic_DNA"/>
</dbReference>
<evidence type="ECO:0000256" key="9">
    <source>
        <dbReference type="SAM" id="Coils"/>
    </source>
</evidence>
<dbReference type="Pfam" id="PF04253">
    <property type="entry name" value="TFR_dimer"/>
    <property type="match status" value="1"/>
</dbReference>
<keyword evidence="8" id="KW-0325">Glycoprotein</keyword>
<keyword evidence="4" id="KW-0479">Metal-binding</keyword>
<proteinExistence type="inferred from homology"/>